<dbReference type="CDD" id="cd02000">
    <property type="entry name" value="TPP_E1_PDC_ADC_BCADC"/>
    <property type="match status" value="1"/>
</dbReference>
<comment type="caution">
    <text evidence="10">The sequence shown here is derived from an EMBL/GenBank/DDBJ whole genome shotgun (WGS) entry which is preliminary data.</text>
</comment>
<dbReference type="InterPro" id="IPR009014">
    <property type="entry name" value="Transketo_C/PFOR_II"/>
</dbReference>
<dbReference type="Pfam" id="PF02779">
    <property type="entry name" value="Transket_pyr"/>
    <property type="match status" value="1"/>
</dbReference>
<evidence type="ECO:0000256" key="5">
    <source>
        <dbReference type="ARBA" id="ARBA00023002"/>
    </source>
</evidence>
<evidence type="ECO:0000256" key="1">
    <source>
        <dbReference type="ARBA" id="ARBA00001964"/>
    </source>
</evidence>
<dbReference type="Proteomes" id="UP001302316">
    <property type="component" value="Unassembled WGS sequence"/>
</dbReference>
<dbReference type="SMART" id="SM00861">
    <property type="entry name" value="Transket_pyr"/>
    <property type="match status" value="1"/>
</dbReference>
<dbReference type="InterPro" id="IPR017597">
    <property type="entry name" value="Pyrv_DH_E1_asu_subgrp-y"/>
</dbReference>
<evidence type="ECO:0000256" key="3">
    <source>
        <dbReference type="ARBA" id="ARBA00003906"/>
    </source>
</evidence>
<comment type="function">
    <text evidence="3">E1 component of the 2-oxoglutarate dehydrogenase (OGDH) complex which catalyzes the decarboxylation of 2-oxoglutarate, the first step in the conversion of 2-oxoglutarate to succinyl-CoA and CO(2).</text>
</comment>
<evidence type="ECO:0000256" key="6">
    <source>
        <dbReference type="ARBA" id="ARBA00023052"/>
    </source>
</evidence>
<comment type="subunit">
    <text evidence="4 8">Heterodimer of an alpha and a beta chain.</text>
</comment>
<evidence type="ECO:0000256" key="2">
    <source>
        <dbReference type="ARBA" id="ARBA00002859"/>
    </source>
</evidence>
<sequence>MTEISRAHKPKMSREHAFALLHQMLRIRRFEERCVELYTQEKIRGFLHVCIGEEAVGTGVMHNLRADEAVISTYREHGHALLNRISMERVMAEMYGKRDGCSLGRGGSMHLFDAERRFFGGNAIVAGGLPLAVGLALADRLQGIERATVCFLGDGAAAEGAFYESLNLAALWQLPVLFVCENNHYAMGTPIEVAHAETAIHRKAEAIGVPARQVDGMSVVQVEAAARAALEEIRGGQGPRFIECDTYRFRAHSMFDPQLYRDQEEVAQWKERDPIDRLANWMQQAGLLDEEQQASLDREVTEEVEAAVRFAEDSEWEAVTDLHEHVMAPAPASLEPPPEAEKGETEMSLREAFARGLEEALSHDKRVFIMGEDIGRYGGCYAVTRGMLEHFGPERVRDTPLSENAFTGAGIGAALGGMRPIVEIMTVNFSLLAMDQIVNTAATLLHMSGGQFPVPLVIRMATGAGRQVAAQHSHSLENWYAHVPGIRVLYPATVEDARYMLWSALQDPNPVLIFEHVMLYNHSAELTPQPDGVDIDKAVIRRPGRDISLITWGGCLYKSLEAAELLARDGIEAEVIDLRVLRPLDRDTLIESVSRTRRAVVVDEGWLTGSLAGEILAILSEQAFWELDAPLARVCSEEVPMPYPRHLEESALPQVDKIVATARRILGEQA</sequence>
<dbReference type="EMBL" id="JAYGII010000017">
    <property type="protein sequence ID" value="MEA5445932.1"/>
    <property type="molecule type" value="Genomic_DNA"/>
</dbReference>
<reference evidence="10 11" key="1">
    <citation type="submission" date="2023-12" db="EMBL/GenBank/DDBJ databases">
        <title>Whole-genome sequencing of halo(alkali)philic microorganisms from hypersaline lakes.</title>
        <authorList>
            <person name="Sorokin D.Y."/>
            <person name="Merkel A.Y."/>
            <person name="Messina E."/>
            <person name="Yakimov M."/>
        </authorList>
    </citation>
    <scope>NUCLEOTIDE SEQUENCE [LARGE SCALE GENOMIC DNA]</scope>
    <source>
        <strain evidence="10 11">AB-CW1</strain>
    </source>
</reference>
<dbReference type="CDD" id="cd07036">
    <property type="entry name" value="TPP_PYR_E1-PDHc-beta_like"/>
    <property type="match status" value="1"/>
</dbReference>
<dbReference type="AlphaFoldDB" id="A0AAP6MMG2"/>
<keyword evidence="11" id="KW-1185">Reference proteome</keyword>
<dbReference type="FunFam" id="3.40.50.920:FF:000001">
    <property type="entry name" value="Pyruvate dehydrogenase E1 beta subunit"/>
    <property type="match status" value="1"/>
</dbReference>
<dbReference type="Pfam" id="PF00676">
    <property type="entry name" value="E1_dh"/>
    <property type="match status" value="1"/>
</dbReference>
<evidence type="ECO:0000313" key="10">
    <source>
        <dbReference type="EMBL" id="MEA5445932.1"/>
    </source>
</evidence>
<dbReference type="Gene3D" id="3.40.50.920">
    <property type="match status" value="1"/>
</dbReference>
<keyword evidence="5 8" id="KW-0560">Oxidoreductase</keyword>
<protein>
    <recommendedName>
        <fullName evidence="8">Pyruvate dehydrogenase E1 component subunit alpha</fullName>
        <ecNumber evidence="8">1.2.4.1</ecNumber>
    </recommendedName>
</protein>
<feature type="domain" description="Transketolase-like pyrimidine-binding" evidence="9">
    <location>
        <begin position="347"/>
        <end position="522"/>
    </location>
</feature>
<dbReference type="InterPro" id="IPR001017">
    <property type="entry name" value="DH_E1"/>
</dbReference>
<dbReference type="GO" id="GO:0006086">
    <property type="term" value="P:pyruvate decarboxylation to acetyl-CoA"/>
    <property type="evidence" value="ECO:0007669"/>
    <property type="project" value="InterPro"/>
</dbReference>
<dbReference type="PANTHER" id="PTHR43257">
    <property type="entry name" value="PYRUVATE DEHYDROGENASE E1 COMPONENT BETA SUBUNIT"/>
    <property type="match status" value="1"/>
</dbReference>
<dbReference type="Pfam" id="PF02780">
    <property type="entry name" value="Transketolase_C"/>
    <property type="match status" value="1"/>
</dbReference>
<dbReference type="RefSeq" id="WP_346051844.1">
    <property type="nucleotide sequence ID" value="NZ_JAYGII010000017.1"/>
</dbReference>
<dbReference type="InterPro" id="IPR029061">
    <property type="entry name" value="THDP-binding"/>
</dbReference>
<comment type="function">
    <text evidence="8">The pyruvate dehydrogenase complex catalyzes the overall conversion of pyruvate to acetyl-CoA and CO(2).</text>
</comment>
<accession>A0AAP6MMG2</accession>
<comment type="catalytic activity">
    <reaction evidence="8">
        <text>N(6)-[(R)-lipoyl]-L-lysyl-[protein] + pyruvate + H(+) = N(6)-[(R)-S(8)-acetyldihydrolipoyl]-L-lysyl-[protein] + CO2</text>
        <dbReference type="Rhea" id="RHEA:19189"/>
        <dbReference type="Rhea" id="RHEA-COMP:10474"/>
        <dbReference type="Rhea" id="RHEA-COMP:10478"/>
        <dbReference type="ChEBI" id="CHEBI:15361"/>
        <dbReference type="ChEBI" id="CHEBI:15378"/>
        <dbReference type="ChEBI" id="CHEBI:16526"/>
        <dbReference type="ChEBI" id="CHEBI:83099"/>
        <dbReference type="ChEBI" id="CHEBI:83111"/>
        <dbReference type="EC" id="1.2.4.1"/>
    </reaction>
</comment>
<dbReference type="PANTHER" id="PTHR43257:SF2">
    <property type="entry name" value="PYRUVATE DEHYDROGENASE E1 COMPONENT SUBUNIT BETA"/>
    <property type="match status" value="1"/>
</dbReference>
<dbReference type="InterPro" id="IPR005475">
    <property type="entry name" value="Transketolase-like_Pyr-bd"/>
</dbReference>
<evidence type="ECO:0000256" key="8">
    <source>
        <dbReference type="RuleBase" id="RU361139"/>
    </source>
</evidence>
<evidence type="ECO:0000259" key="9">
    <source>
        <dbReference type="SMART" id="SM00861"/>
    </source>
</evidence>
<dbReference type="GO" id="GO:0004739">
    <property type="term" value="F:pyruvate dehydrogenase (acetyl-transferring) activity"/>
    <property type="evidence" value="ECO:0007669"/>
    <property type="project" value="UniProtKB-UniRule"/>
</dbReference>
<dbReference type="Gene3D" id="3.40.50.970">
    <property type="match status" value="2"/>
</dbReference>
<evidence type="ECO:0000256" key="4">
    <source>
        <dbReference type="ARBA" id="ARBA00011870"/>
    </source>
</evidence>
<keyword evidence="6 8" id="KW-0786">Thiamine pyrophosphate</keyword>
<dbReference type="SUPFAM" id="SSF52518">
    <property type="entry name" value="Thiamin diphosphate-binding fold (THDP-binding)"/>
    <property type="match status" value="2"/>
</dbReference>
<dbReference type="NCBIfam" id="NF006667">
    <property type="entry name" value="PRK09212.1"/>
    <property type="match status" value="1"/>
</dbReference>
<proteinExistence type="predicted"/>
<keyword evidence="7 8" id="KW-0670">Pyruvate</keyword>
<name>A0AAP6MMG2_9GAMM</name>
<dbReference type="NCBIfam" id="TIGR03182">
    <property type="entry name" value="PDH_E1_alph_y"/>
    <property type="match status" value="1"/>
</dbReference>
<gene>
    <name evidence="8 10" type="primary">pdhA</name>
    <name evidence="10" type="ORF">VCB98_08885</name>
</gene>
<evidence type="ECO:0000313" key="11">
    <source>
        <dbReference type="Proteomes" id="UP001302316"/>
    </source>
</evidence>
<organism evidence="10 11">
    <name type="scientific">Natronospira elongata</name>
    <dbReference type="NCBI Taxonomy" id="3110268"/>
    <lineage>
        <taxon>Bacteria</taxon>
        <taxon>Pseudomonadati</taxon>
        <taxon>Pseudomonadota</taxon>
        <taxon>Gammaproteobacteria</taxon>
        <taxon>Natronospirales</taxon>
        <taxon>Natronospiraceae</taxon>
        <taxon>Natronospira</taxon>
    </lineage>
</organism>
<dbReference type="InterPro" id="IPR033248">
    <property type="entry name" value="Transketolase_C"/>
</dbReference>
<comment type="cofactor">
    <cofactor evidence="1 8">
        <name>thiamine diphosphate</name>
        <dbReference type="ChEBI" id="CHEBI:58937"/>
    </cofactor>
</comment>
<dbReference type="FunFam" id="3.40.50.970:FF:000001">
    <property type="entry name" value="Pyruvate dehydrogenase E1 beta subunit"/>
    <property type="match status" value="1"/>
</dbReference>
<dbReference type="EC" id="1.2.4.1" evidence="8"/>
<dbReference type="SUPFAM" id="SSF52922">
    <property type="entry name" value="TK C-terminal domain-like"/>
    <property type="match status" value="1"/>
</dbReference>
<evidence type="ECO:0000256" key="7">
    <source>
        <dbReference type="ARBA" id="ARBA00023317"/>
    </source>
</evidence>
<comment type="function">
    <text evidence="2">The branched-chain alpha-keto dehydrogenase complex catalyzes the overall conversion of alpha-keto acids to acyl-CoA and CO(2). It contains multiple copies of three enzymatic components: branched-chain alpha-keto acid decarboxylase (E1), lipoamide acyltransferase (E2) and lipoamide dehydrogenase (E3).</text>
</comment>